<reference evidence="1 2" key="2">
    <citation type="submission" date="2017-10" db="EMBL/GenBank/DDBJ databases">
        <title>Extensive intraspecific genome diversity in a model arbuscular mycorrhizal fungus.</title>
        <authorList>
            <person name="Chen E.C.H."/>
            <person name="Morin E."/>
            <person name="Baudet D."/>
            <person name="Noel J."/>
            <person name="Ndikumana S."/>
            <person name="Charron P."/>
            <person name="St-Onge C."/>
            <person name="Giorgi J."/>
            <person name="Grigoriev I.V."/>
            <person name="Roux C."/>
            <person name="Martin F.M."/>
            <person name="Corradi N."/>
        </authorList>
    </citation>
    <scope>NUCLEOTIDE SEQUENCE [LARGE SCALE GENOMIC DNA]</scope>
    <source>
        <strain evidence="1 2">C2</strain>
    </source>
</reference>
<dbReference type="VEuPathDB" id="FungiDB:FUN_002915"/>
<comment type="caution">
    <text evidence="1">The sequence shown here is derived from an EMBL/GenBank/DDBJ whole genome shotgun (WGS) entry which is preliminary data.</text>
</comment>
<organism evidence="1 2">
    <name type="scientific">Rhizophagus irregularis</name>
    <dbReference type="NCBI Taxonomy" id="588596"/>
    <lineage>
        <taxon>Eukaryota</taxon>
        <taxon>Fungi</taxon>
        <taxon>Fungi incertae sedis</taxon>
        <taxon>Mucoromycota</taxon>
        <taxon>Glomeromycotina</taxon>
        <taxon>Glomeromycetes</taxon>
        <taxon>Glomerales</taxon>
        <taxon>Glomeraceae</taxon>
        <taxon>Rhizophagus</taxon>
    </lineage>
</organism>
<evidence type="ECO:0000313" key="1">
    <source>
        <dbReference type="EMBL" id="PKK60453.1"/>
    </source>
</evidence>
<evidence type="ECO:0000313" key="2">
    <source>
        <dbReference type="Proteomes" id="UP000233469"/>
    </source>
</evidence>
<dbReference type="VEuPathDB" id="FungiDB:RhiirFUN_023347"/>
<dbReference type="AlphaFoldDB" id="A0A2N1MFN5"/>
<name>A0A2N1MFN5_9GLOM</name>
<dbReference type="VEuPathDB" id="FungiDB:RhiirA1_509095"/>
<sequence>MNANDQKDRNRAAKILKLLDSKFKLSTMYMADLTYILSILCKTFQKDNISLSEVKYSLDIVIAAITTQFIGIDQLPTYGINQKYLQENPFYTQHIPDGFTHFAKALIDNLQIRFPHNNLYYSMRIFDSKELPLRESELSSYGVEEIKTLCEYFGNEKCGLDGATISPLIDSFECRKEWGMVKHVIKSVKEYDMIDGWHHI</sequence>
<proteinExistence type="predicted"/>
<reference evidence="1 2" key="1">
    <citation type="submission" date="2016-04" db="EMBL/GenBank/DDBJ databases">
        <title>Genome analyses suggest a sexual origin of heterokaryosis in a supposedly ancient asexual fungus.</title>
        <authorList>
            <person name="Ropars J."/>
            <person name="Sedzielewska K."/>
            <person name="Noel J."/>
            <person name="Charron P."/>
            <person name="Farinelli L."/>
            <person name="Marton T."/>
            <person name="Kruger M."/>
            <person name="Pelin A."/>
            <person name="Brachmann A."/>
            <person name="Corradi N."/>
        </authorList>
    </citation>
    <scope>NUCLEOTIDE SEQUENCE [LARGE SCALE GENOMIC DNA]</scope>
    <source>
        <strain evidence="1 2">C2</strain>
    </source>
</reference>
<gene>
    <name evidence="1" type="ORF">RhiirC2_818477</name>
</gene>
<protein>
    <submittedName>
        <fullName evidence="1">Uncharacterized protein</fullName>
    </submittedName>
</protein>
<dbReference type="EMBL" id="LLXL01002581">
    <property type="protein sequence ID" value="PKK60453.1"/>
    <property type="molecule type" value="Genomic_DNA"/>
</dbReference>
<accession>A0A2N1MFN5</accession>
<dbReference type="Proteomes" id="UP000233469">
    <property type="component" value="Unassembled WGS sequence"/>
</dbReference>